<dbReference type="OrthoDB" id="9811997at2"/>
<dbReference type="EMBL" id="FNHQ01000050">
    <property type="protein sequence ID" value="SDN44814.1"/>
    <property type="molecule type" value="Genomic_DNA"/>
</dbReference>
<dbReference type="RefSeq" id="WP_091653041.1">
    <property type="nucleotide sequence ID" value="NZ_FNHQ01000050.1"/>
</dbReference>
<reference evidence="1 2" key="1">
    <citation type="submission" date="2016-10" db="EMBL/GenBank/DDBJ databases">
        <authorList>
            <person name="de Groot N.N."/>
        </authorList>
    </citation>
    <scope>NUCLEOTIDE SEQUENCE [LARGE SCALE GENOMIC DNA]</scope>
    <source>
        <strain evidence="1 2">DSM 16981</strain>
    </source>
</reference>
<proteinExistence type="predicted"/>
<name>A0A1H0BGM5_9FIRM</name>
<evidence type="ECO:0008006" key="3">
    <source>
        <dbReference type="Google" id="ProtNLM"/>
    </source>
</evidence>
<organism evidence="1 2">
    <name type="scientific">Megasphaera paucivorans</name>
    <dbReference type="NCBI Taxonomy" id="349095"/>
    <lineage>
        <taxon>Bacteria</taxon>
        <taxon>Bacillati</taxon>
        <taxon>Bacillota</taxon>
        <taxon>Negativicutes</taxon>
        <taxon>Veillonellales</taxon>
        <taxon>Veillonellaceae</taxon>
        <taxon>Megasphaera</taxon>
    </lineage>
</organism>
<sequence length="137" mass="15736">MLIKICSYCGQQYPIDGTCSCNHNRHKEYDTYHRNSVGKVVYHSKLWKPIRMQVKQRAAGLDEYMKVIEHHIVKGTIAHHIIPVEENPQRAFDVHNLIYVSARIHATIHAAYNKSQQDKTKTQKVLLAIAGGVQKSF</sequence>
<keyword evidence="2" id="KW-1185">Reference proteome</keyword>
<evidence type="ECO:0000313" key="2">
    <source>
        <dbReference type="Proteomes" id="UP000199309"/>
    </source>
</evidence>
<protein>
    <recommendedName>
        <fullName evidence="3">HNH endonuclease</fullName>
    </recommendedName>
</protein>
<dbReference type="AlphaFoldDB" id="A0A1H0BGM5"/>
<evidence type="ECO:0000313" key="1">
    <source>
        <dbReference type="EMBL" id="SDN44814.1"/>
    </source>
</evidence>
<accession>A0A1H0BGM5</accession>
<dbReference type="Proteomes" id="UP000199309">
    <property type="component" value="Unassembled WGS sequence"/>
</dbReference>
<dbReference type="STRING" id="349095.SAMN05660299_02739"/>
<gene>
    <name evidence="1" type="ORF">SAMN05660299_02739</name>
</gene>